<organism evidence="2 3">
    <name type="scientific">Penicillium atrosanguineum</name>
    <dbReference type="NCBI Taxonomy" id="1132637"/>
    <lineage>
        <taxon>Eukaryota</taxon>
        <taxon>Fungi</taxon>
        <taxon>Dikarya</taxon>
        <taxon>Ascomycota</taxon>
        <taxon>Pezizomycotina</taxon>
        <taxon>Eurotiomycetes</taxon>
        <taxon>Eurotiomycetidae</taxon>
        <taxon>Eurotiales</taxon>
        <taxon>Aspergillaceae</taxon>
        <taxon>Penicillium</taxon>
    </lineage>
</organism>
<accession>A0A9W9KX02</accession>
<dbReference type="AlphaFoldDB" id="A0A9W9KX02"/>
<evidence type="ECO:0000313" key="3">
    <source>
        <dbReference type="Proteomes" id="UP001147746"/>
    </source>
</evidence>
<dbReference type="EMBL" id="JAPZBO010000001">
    <property type="protein sequence ID" value="KAJ5331865.1"/>
    <property type="molecule type" value="Genomic_DNA"/>
</dbReference>
<keyword evidence="3" id="KW-1185">Reference proteome</keyword>
<reference evidence="2" key="1">
    <citation type="submission" date="2022-12" db="EMBL/GenBank/DDBJ databases">
        <authorList>
            <person name="Petersen C."/>
        </authorList>
    </citation>
    <scope>NUCLEOTIDE SEQUENCE</scope>
    <source>
        <strain evidence="2">IBT 21472</strain>
    </source>
</reference>
<reference evidence="2" key="2">
    <citation type="journal article" date="2023" name="IMA Fungus">
        <title>Comparative genomic study of the Penicillium genus elucidates a diverse pangenome and 15 lateral gene transfer events.</title>
        <authorList>
            <person name="Petersen C."/>
            <person name="Sorensen T."/>
            <person name="Nielsen M.R."/>
            <person name="Sondergaard T.E."/>
            <person name="Sorensen J.L."/>
            <person name="Fitzpatrick D.A."/>
            <person name="Frisvad J.C."/>
            <person name="Nielsen K.L."/>
        </authorList>
    </citation>
    <scope>NUCLEOTIDE SEQUENCE</scope>
    <source>
        <strain evidence="2">IBT 21472</strain>
    </source>
</reference>
<evidence type="ECO:0000313" key="2">
    <source>
        <dbReference type="EMBL" id="KAJ5331865.1"/>
    </source>
</evidence>
<protein>
    <submittedName>
        <fullName evidence="2">Uncharacterized protein</fullName>
    </submittedName>
</protein>
<dbReference type="OrthoDB" id="4283250at2759"/>
<feature type="signal peptide" evidence="1">
    <location>
        <begin position="1"/>
        <end position="18"/>
    </location>
</feature>
<proteinExistence type="predicted"/>
<keyword evidence="1" id="KW-0732">Signal</keyword>
<gene>
    <name evidence="2" type="ORF">N7476_001648</name>
</gene>
<dbReference type="Proteomes" id="UP001147746">
    <property type="component" value="Unassembled WGS sequence"/>
</dbReference>
<evidence type="ECO:0000256" key="1">
    <source>
        <dbReference type="SAM" id="SignalP"/>
    </source>
</evidence>
<sequence>MLFKQAILLSALSTVTYATPTHLTSFAIRDNYPTNIGNPSYCEKVGICNTTRLPNSRTQCTDDEKLTCQYYSCNVAWSECQDYNSFASCSNALNQCEPVGGRPISDKDCAKLFTGYDGSVCMDCTSGINGRCHINPEAYKQFSEGDACKKSTEQCVDEDSCIDALFDCEYVGGPKISEDKCKYVIIGSKNDTGVPMEVACEDCTSYQNGMCLLDEMNLEAFEQDYELV</sequence>
<feature type="chain" id="PRO_5041155197" evidence="1">
    <location>
        <begin position="19"/>
        <end position="228"/>
    </location>
</feature>
<comment type="caution">
    <text evidence="2">The sequence shown here is derived from an EMBL/GenBank/DDBJ whole genome shotgun (WGS) entry which is preliminary data.</text>
</comment>
<name>A0A9W9KX02_9EURO</name>